<dbReference type="KEGG" id="bcai:K788_0006559"/>
<gene>
    <name evidence="2" type="ORF">K788_0006559</name>
</gene>
<protein>
    <submittedName>
        <fullName evidence="2">Uncharacterized protein</fullName>
    </submittedName>
</protein>
<proteinExistence type="predicted"/>
<sequence>MWVINGLQRDFLNSGTAIGLWLARDGSPEACGSRPVDARGLPLTDPFR</sequence>
<reference evidence="2 3" key="1">
    <citation type="journal article" date="2014" name="Genome Announc.">
        <title>Draft Genome Sequence of the Haloacid-Degrading Burkholderia caribensis Strain MBA4.</title>
        <authorList>
            <person name="Pan Y."/>
            <person name="Kong K.F."/>
            <person name="Tsang J.S."/>
        </authorList>
    </citation>
    <scope>NUCLEOTIDE SEQUENCE [LARGE SCALE GENOMIC DNA]</scope>
    <source>
        <strain evidence="2 3">MBA4</strain>
    </source>
</reference>
<feature type="region of interest" description="Disordered" evidence="1">
    <location>
        <begin position="28"/>
        <end position="48"/>
    </location>
</feature>
<organism evidence="2 3">
    <name type="scientific">Paraburkholderia caribensis MBA4</name>
    <dbReference type="NCBI Taxonomy" id="1323664"/>
    <lineage>
        <taxon>Bacteria</taxon>
        <taxon>Pseudomonadati</taxon>
        <taxon>Pseudomonadota</taxon>
        <taxon>Betaproteobacteria</taxon>
        <taxon>Burkholderiales</taxon>
        <taxon>Burkholderiaceae</taxon>
        <taxon>Paraburkholderia</taxon>
    </lineage>
</organism>
<dbReference type="Proteomes" id="UP000019146">
    <property type="component" value="Chromosome 1"/>
</dbReference>
<dbReference type="AlphaFoldDB" id="A0A0P0R8F8"/>
<evidence type="ECO:0000313" key="3">
    <source>
        <dbReference type="Proteomes" id="UP000019146"/>
    </source>
</evidence>
<dbReference type="EMBL" id="CP012746">
    <property type="protein sequence ID" value="ALL64491.1"/>
    <property type="molecule type" value="Genomic_DNA"/>
</dbReference>
<accession>A0A0P0R8F8</accession>
<evidence type="ECO:0000313" key="2">
    <source>
        <dbReference type="EMBL" id="ALL64491.1"/>
    </source>
</evidence>
<evidence type="ECO:0000256" key="1">
    <source>
        <dbReference type="SAM" id="MobiDB-lite"/>
    </source>
</evidence>
<name>A0A0P0R8F8_9BURK</name>